<feature type="compositionally biased region" description="Polar residues" evidence="11">
    <location>
        <begin position="39"/>
        <end position="52"/>
    </location>
</feature>
<evidence type="ECO:0000256" key="8">
    <source>
        <dbReference type="ARBA" id="ARBA00022679"/>
    </source>
</evidence>
<comment type="pathway">
    <text evidence="4">Protein modification; protein ubiquitination.</text>
</comment>
<dbReference type="FunFam" id="3.30.40.10:FF:000055">
    <property type="entry name" value="Ubiquitin conjugation factor e4 a"/>
    <property type="match status" value="1"/>
</dbReference>
<dbReference type="Pfam" id="PF04564">
    <property type="entry name" value="U-box"/>
    <property type="match status" value="1"/>
</dbReference>
<keyword evidence="7" id="KW-0963">Cytoplasm</keyword>
<keyword evidence="14" id="KW-1185">Reference proteome</keyword>
<dbReference type="GO" id="GO:0005737">
    <property type="term" value="C:cytoplasm"/>
    <property type="evidence" value="ECO:0007669"/>
    <property type="project" value="UniProtKB-SubCell"/>
</dbReference>
<dbReference type="Proteomes" id="UP000265703">
    <property type="component" value="Unassembled WGS sequence"/>
</dbReference>
<evidence type="ECO:0000256" key="2">
    <source>
        <dbReference type="ARBA" id="ARBA00004123"/>
    </source>
</evidence>
<evidence type="ECO:0000256" key="7">
    <source>
        <dbReference type="ARBA" id="ARBA00022490"/>
    </source>
</evidence>
<dbReference type="AlphaFoldDB" id="A0A397TMR1"/>
<keyword evidence="10" id="KW-0539">Nucleus</keyword>
<evidence type="ECO:0000256" key="1">
    <source>
        <dbReference type="ARBA" id="ARBA00000900"/>
    </source>
</evidence>
<organism evidence="13 14">
    <name type="scientific">Glomus cerebriforme</name>
    <dbReference type="NCBI Taxonomy" id="658196"/>
    <lineage>
        <taxon>Eukaryota</taxon>
        <taxon>Fungi</taxon>
        <taxon>Fungi incertae sedis</taxon>
        <taxon>Mucoromycota</taxon>
        <taxon>Glomeromycotina</taxon>
        <taxon>Glomeromycetes</taxon>
        <taxon>Glomerales</taxon>
        <taxon>Glomeraceae</taxon>
        <taxon>Glomus</taxon>
    </lineage>
</organism>
<keyword evidence="8" id="KW-0808">Transferase</keyword>
<dbReference type="CDD" id="cd16657">
    <property type="entry name" value="RING-Ubox_UBE4A"/>
    <property type="match status" value="1"/>
</dbReference>
<dbReference type="InterPro" id="IPR003613">
    <property type="entry name" value="Ubox_domain"/>
</dbReference>
<proteinExistence type="inferred from homology"/>
<dbReference type="PROSITE" id="PS51698">
    <property type="entry name" value="U_BOX"/>
    <property type="match status" value="1"/>
</dbReference>
<feature type="domain" description="U-box" evidence="12">
    <location>
        <begin position="997"/>
        <end position="1071"/>
    </location>
</feature>
<comment type="catalytic activity">
    <reaction evidence="1">
        <text>S-ubiquitinyl-[E2 ubiquitin-conjugating enzyme]-L-cysteine + [acceptor protein]-L-lysine = [E2 ubiquitin-conjugating enzyme]-L-cysteine + N(6)-ubiquitinyl-[acceptor protein]-L-lysine.</text>
        <dbReference type="EC" id="2.3.2.27"/>
    </reaction>
</comment>
<evidence type="ECO:0000256" key="10">
    <source>
        <dbReference type="ARBA" id="ARBA00023242"/>
    </source>
</evidence>
<dbReference type="InterPro" id="IPR045132">
    <property type="entry name" value="UBE4"/>
</dbReference>
<evidence type="ECO:0000313" key="14">
    <source>
        <dbReference type="Proteomes" id="UP000265703"/>
    </source>
</evidence>
<dbReference type="GO" id="GO:0005634">
    <property type="term" value="C:nucleus"/>
    <property type="evidence" value="ECO:0007669"/>
    <property type="project" value="UniProtKB-SubCell"/>
</dbReference>
<keyword evidence="9" id="KW-0833">Ubl conjugation pathway</keyword>
<dbReference type="GO" id="GO:0000151">
    <property type="term" value="C:ubiquitin ligase complex"/>
    <property type="evidence" value="ECO:0007669"/>
    <property type="project" value="InterPro"/>
</dbReference>
<dbReference type="SUPFAM" id="SSF57850">
    <property type="entry name" value="RING/U-box"/>
    <property type="match status" value="1"/>
</dbReference>
<evidence type="ECO:0000256" key="6">
    <source>
        <dbReference type="ARBA" id="ARBA00012483"/>
    </source>
</evidence>
<dbReference type="SMART" id="SM00504">
    <property type="entry name" value="Ubox"/>
    <property type="match status" value="1"/>
</dbReference>
<accession>A0A397TMR1</accession>
<dbReference type="GO" id="GO:0000209">
    <property type="term" value="P:protein polyubiquitination"/>
    <property type="evidence" value="ECO:0007669"/>
    <property type="project" value="TreeGrafter"/>
</dbReference>
<comment type="similarity">
    <text evidence="5">Belongs to the ubiquitin conjugation factor E4 family.</text>
</comment>
<dbReference type="InterPro" id="IPR019474">
    <property type="entry name" value="Ub_conjug_fac_E4_core"/>
</dbReference>
<protein>
    <recommendedName>
        <fullName evidence="6">RING-type E3 ubiquitin transferase</fullName>
        <ecNumber evidence="6">2.3.2.27</ecNumber>
    </recommendedName>
</protein>
<name>A0A397TMR1_9GLOM</name>
<evidence type="ECO:0000256" key="9">
    <source>
        <dbReference type="ARBA" id="ARBA00022786"/>
    </source>
</evidence>
<reference evidence="13 14" key="1">
    <citation type="submission" date="2018-06" db="EMBL/GenBank/DDBJ databases">
        <title>Comparative genomics reveals the genomic features of Rhizophagus irregularis, R. cerebriforme, R. diaphanum and Gigaspora rosea, and their symbiotic lifestyle signature.</title>
        <authorList>
            <person name="Morin E."/>
            <person name="San Clemente H."/>
            <person name="Chen E.C.H."/>
            <person name="De La Providencia I."/>
            <person name="Hainaut M."/>
            <person name="Kuo A."/>
            <person name="Kohler A."/>
            <person name="Murat C."/>
            <person name="Tang N."/>
            <person name="Roy S."/>
            <person name="Loubradou J."/>
            <person name="Henrissat B."/>
            <person name="Grigoriev I.V."/>
            <person name="Corradi N."/>
            <person name="Roux C."/>
            <person name="Martin F.M."/>
        </authorList>
    </citation>
    <scope>NUCLEOTIDE SEQUENCE [LARGE SCALE GENOMIC DNA]</scope>
    <source>
        <strain evidence="13 14">DAOM 227022</strain>
    </source>
</reference>
<feature type="compositionally biased region" description="Low complexity" evidence="11">
    <location>
        <begin position="53"/>
        <end position="75"/>
    </location>
</feature>
<dbReference type="Gene3D" id="3.30.40.10">
    <property type="entry name" value="Zinc/RING finger domain, C3HC4 (zinc finger)"/>
    <property type="match status" value="1"/>
</dbReference>
<feature type="compositionally biased region" description="Polar residues" evidence="11">
    <location>
        <begin position="9"/>
        <end position="21"/>
    </location>
</feature>
<comment type="caution">
    <text evidence="13">The sequence shown here is derived from an EMBL/GenBank/DDBJ whole genome shotgun (WGS) entry which is preliminary data.</text>
</comment>
<dbReference type="UniPathway" id="UPA00143"/>
<feature type="region of interest" description="Disordered" evidence="11">
    <location>
        <begin position="38"/>
        <end position="98"/>
    </location>
</feature>
<dbReference type="GO" id="GO:0006511">
    <property type="term" value="P:ubiquitin-dependent protein catabolic process"/>
    <property type="evidence" value="ECO:0007669"/>
    <property type="project" value="InterPro"/>
</dbReference>
<evidence type="ECO:0000256" key="4">
    <source>
        <dbReference type="ARBA" id="ARBA00004906"/>
    </source>
</evidence>
<feature type="compositionally biased region" description="Polar residues" evidence="11">
    <location>
        <begin position="76"/>
        <end position="91"/>
    </location>
</feature>
<gene>
    <name evidence="13" type="ORF">C1645_749029</name>
</gene>
<dbReference type="InterPro" id="IPR013083">
    <property type="entry name" value="Znf_RING/FYVE/PHD"/>
</dbReference>
<sequence>MDPKIPEQVTEQATQESSSPLSDADKIRLKRLAKLAKLQQNSSDNLAGTSKNVVSSSSSVSAQSTSSTAATTSQQLQNKGSQEPMNTTSISPKPKRPLKSFEDWQDDVISKVLQITLDKSSAEKSDSQLIYLNSLVAELKEEDPAKTSFKLSQSLLEKALFARLSIDPNQMSDDEETFLAISKLPRTSLFNYLLDCWKRASEIKRNLLTRASKTLDPLVVNERVKVMEALKDLLVNYVGLVIQYPDMFPQVNNSMDSSPQQLVPRLLADINSPEGLPLDFIQELAARVDEEGFEKVFGQALVGLAAQMRSRNILNDYLNPLNGLVTLTEIKSLAAMLPKLRSWNPPDLTAKAFEVASLLGPFCRLSVFPSDEPSISENYFGNIQRSKADVDSLVISLRGAMQGVQKTLFNIFNNIIRSSPSSKEAVLSYFARVIKLNEKRTQMQVDPSQVGTDGFLMNLSSVSLTFAEPIYSKIDRIDIHYFRKSKRIDISQETKIKATQPESDEYYSSVGSEVAPPNFISEIFFITLAMHHYGPLQCYNNYNNFNRDLVELQKQYDRMKAEQPNWAGTPAAAFNEVLLKRCKDQLEKWAVHKIAYDSQLLDPTTLSRSLQFYNLVINWVLRIVDPTGQYPAKQISLPLPPTPPEEFIMLPEFVIEDITEFFSFISRYNPKVILSCSRDELVIFIITFLKSSSYIKNPYLKAKLVEILFYYTMRNENEGGIGMILNTHPIALEHLMSSLMSFYVEVEQTGTHTQFYDKFNIRYNISQIFNSIWNNPIYRDKLKEESRKTDSFVKFANLLMNDATYLLDESLTKLTELRNIQNEMDNTDEWNRKTQQQRQERENLLRSLERQATSYMALGNETVHMLEYMTSEAAEPFLTPQIVDRLAAMLDYNLNSLVGPRCTELKVKNQEKYRFQPRTLLQQLITIYLNLCKSKEFIQAVARDGRSYRKELFSKAANILMKYSLKLDRDVKVLENFVNDVEEVIKKEAAGEEELGEVPDEFLDPLIFEIMEDPVILPGSNISIDRKSITTHLLSDATDPFNRKPLTIDQVIPNTELKERIEAFKREKREKRNG</sequence>
<feature type="region of interest" description="Disordered" evidence="11">
    <location>
        <begin position="1"/>
        <end position="25"/>
    </location>
</feature>
<dbReference type="STRING" id="658196.A0A397TMR1"/>
<evidence type="ECO:0000256" key="5">
    <source>
        <dbReference type="ARBA" id="ARBA00007434"/>
    </source>
</evidence>
<evidence type="ECO:0000259" key="12">
    <source>
        <dbReference type="PROSITE" id="PS51698"/>
    </source>
</evidence>
<evidence type="ECO:0000313" key="13">
    <source>
        <dbReference type="EMBL" id="RIA98699.1"/>
    </source>
</evidence>
<dbReference type="PANTHER" id="PTHR13931:SF2">
    <property type="entry name" value="UBIQUITIN CONJUGATION FACTOR E4 B"/>
    <property type="match status" value="1"/>
</dbReference>
<dbReference type="Pfam" id="PF10408">
    <property type="entry name" value="Ufd2P_core"/>
    <property type="match status" value="1"/>
</dbReference>
<dbReference type="EC" id="2.3.2.27" evidence="6"/>
<evidence type="ECO:0000256" key="3">
    <source>
        <dbReference type="ARBA" id="ARBA00004496"/>
    </source>
</evidence>
<dbReference type="GO" id="GO:0036503">
    <property type="term" value="P:ERAD pathway"/>
    <property type="evidence" value="ECO:0007669"/>
    <property type="project" value="InterPro"/>
</dbReference>
<comment type="subcellular location">
    <subcellularLocation>
        <location evidence="3">Cytoplasm</location>
    </subcellularLocation>
    <subcellularLocation>
        <location evidence="2">Nucleus</location>
    </subcellularLocation>
</comment>
<evidence type="ECO:0000256" key="11">
    <source>
        <dbReference type="SAM" id="MobiDB-lite"/>
    </source>
</evidence>
<dbReference type="OrthoDB" id="20295at2759"/>
<dbReference type="EMBL" id="QKYT01000012">
    <property type="protein sequence ID" value="RIA98699.1"/>
    <property type="molecule type" value="Genomic_DNA"/>
</dbReference>
<dbReference type="PANTHER" id="PTHR13931">
    <property type="entry name" value="UBIQUITINATION FACTOR E4"/>
    <property type="match status" value="1"/>
</dbReference>
<dbReference type="GO" id="GO:0034450">
    <property type="term" value="F:ubiquitin-ubiquitin ligase activity"/>
    <property type="evidence" value="ECO:0007669"/>
    <property type="project" value="InterPro"/>
</dbReference>